<evidence type="ECO:0000313" key="3">
    <source>
        <dbReference type="Proteomes" id="UP000029622"/>
    </source>
</evidence>
<keyword evidence="1" id="KW-0812">Transmembrane</keyword>
<reference evidence="2 3" key="1">
    <citation type="submission" date="2013-12" db="EMBL/GenBank/DDBJ databases">
        <title>Draft genome sequence of Caloranaerobacter sp. H53214.</title>
        <authorList>
            <person name="Jiang L.J."/>
            <person name="Shao Z.Z."/>
            <person name="Long M.N."/>
        </authorList>
    </citation>
    <scope>NUCLEOTIDE SEQUENCE [LARGE SCALE GENOMIC DNA]</scope>
    <source>
        <strain evidence="2 3">H53214</strain>
    </source>
</reference>
<dbReference type="AlphaFoldDB" id="A0A096BFU6"/>
<evidence type="ECO:0000256" key="1">
    <source>
        <dbReference type="SAM" id="Phobius"/>
    </source>
</evidence>
<dbReference type="PROSITE" id="PS51257">
    <property type="entry name" value="PROKAR_LIPOPROTEIN"/>
    <property type="match status" value="1"/>
</dbReference>
<keyword evidence="1" id="KW-1133">Transmembrane helix</keyword>
<dbReference type="Proteomes" id="UP000029622">
    <property type="component" value="Unassembled WGS sequence"/>
</dbReference>
<evidence type="ECO:0000313" key="2">
    <source>
        <dbReference type="EMBL" id="KGG79578.1"/>
    </source>
</evidence>
<accession>A0A096BFU6</accession>
<name>A0A096BFU6_9FIRM</name>
<gene>
    <name evidence="2" type="ORF">Y919_11180</name>
</gene>
<sequence length="121" mass="13889">MKKRSLLIIFIMVIVYIIVTSLACFAKTEVDKEVNVSKDDILVIEVVSKKKISGSDTKLEDVKMSIRTYSQDYDTAACKTAAGFDVDYDDFWNPFDSNKIRSYGYTKIIPLSWRDPVTWDL</sequence>
<dbReference type="RefSeq" id="WP_035164833.1">
    <property type="nucleotide sequence ID" value="NZ_AZTB01000079.1"/>
</dbReference>
<proteinExistence type="predicted"/>
<dbReference type="EMBL" id="AZTB01000079">
    <property type="protein sequence ID" value="KGG79578.1"/>
    <property type="molecule type" value="Genomic_DNA"/>
</dbReference>
<protein>
    <submittedName>
        <fullName evidence="2">Uncharacterized protein</fullName>
    </submittedName>
</protein>
<feature type="transmembrane region" description="Helical" evidence="1">
    <location>
        <begin position="6"/>
        <end position="26"/>
    </location>
</feature>
<comment type="caution">
    <text evidence="2">The sequence shown here is derived from an EMBL/GenBank/DDBJ whole genome shotgun (WGS) entry which is preliminary data.</text>
</comment>
<organism evidence="2 3">
    <name type="scientific">Caloranaerobacter azorensis H53214</name>
    <dbReference type="NCBI Taxonomy" id="1156417"/>
    <lineage>
        <taxon>Bacteria</taxon>
        <taxon>Bacillati</taxon>
        <taxon>Bacillota</taxon>
        <taxon>Tissierellia</taxon>
        <taxon>Tissierellales</taxon>
        <taxon>Thermohalobacteraceae</taxon>
        <taxon>Caloranaerobacter</taxon>
    </lineage>
</organism>
<keyword evidence="1" id="KW-0472">Membrane</keyword>